<keyword evidence="1" id="KW-0472">Membrane</keyword>
<name>A0A921LJY1_9BACE</name>
<feature type="transmembrane region" description="Helical" evidence="1">
    <location>
        <begin position="34"/>
        <end position="57"/>
    </location>
</feature>
<evidence type="ECO:0000256" key="1">
    <source>
        <dbReference type="SAM" id="Phobius"/>
    </source>
</evidence>
<reference evidence="2" key="1">
    <citation type="journal article" date="2021" name="PeerJ">
        <title>Extensive microbial diversity within the chicken gut microbiome revealed by metagenomics and culture.</title>
        <authorList>
            <person name="Gilroy R."/>
            <person name="Ravi A."/>
            <person name="Getino M."/>
            <person name="Pursley I."/>
            <person name="Horton D.L."/>
            <person name="Alikhan N.F."/>
            <person name="Baker D."/>
            <person name="Gharbi K."/>
            <person name="Hall N."/>
            <person name="Watson M."/>
            <person name="Adriaenssens E.M."/>
            <person name="Foster-Nyarko E."/>
            <person name="Jarju S."/>
            <person name="Secka A."/>
            <person name="Antonio M."/>
            <person name="Oren A."/>
            <person name="Chaudhuri R.R."/>
            <person name="La Ragione R."/>
            <person name="Hildebrand F."/>
            <person name="Pallen M.J."/>
        </authorList>
    </citation>
    <scope>NUCLEOTIDE SEQUENCE</scope>
    <source>
        <strain evidence="2">CHK154-13316</strain>
    </source>
</reference>
<reference evidence="2" key="2">
    <citation type="submission" date="2021-09" db="EMBL/GenBank/DDBJ databases">
        <authorList>
            <person name="Gilroy R."/>
        </authorList>
    </citation>
    <scope>NUCLEOTIDE SEQUENCE</scope>
    <source>
        <strain evidence="2">CHK154-13316</strain>
    </source>
</reference>
<dbReference type="Proteomes" id="UP000747074">
    <property type="component" value="Unassembled WGS sequence"/>
</dbReference>
<comment type="caution">
    <text evidence="2">The sequence shown here is derived from an EMBL/GenBank/DDBJ whole genome shotgun (WGS) entry which is preliminary data.</text>
</comment>
<organism evidence="2 3">
    <name type="scientific">Bacteroides xylanisolvens</name>
    <dbReference type="NCBI Taxonomy" id="371601"/>
    <lineage>
        <taxon>Bacteria</taxon>
        <taxon>Pseudomonadati</taxon>
        <taxon>Bacteroidota</taxon>
        <taxon>Bacteroidia</taxon>
        <taxon>Bacteroidales</taxon>
        <taxon>Bacteroidaceae</taxon>
        <taxon>Bacteroides</taxon>
    </lineage>
</organism>
<accession>A0A921LJY1</accession>
<evidence type="ECO:0000313" key="3">
    <source>
        <dbReference type="Proteomes" id="UP000747074"/>
    </source>
</evidence>
<protein>
    <submittedName>
        <fullName evidence="2">Uncharacterized protein</fullName>
    </submittedName>
</protein>
<dbReference type="EMBL" id="DYVL01000181">
    <property type="protein sequence ID" value="HJG13449.1"/>
    <property type="molecule type" value="Genomic_DNA"/>
</dbReference>
<keyword evidence="1" id="KW-1133">Transmembrane helix</keyword>
<feature type="transmembrane region" description="Helical" evidence="1">
    <location>
        <begin position="6"/>
        <end position="27"/>
    </location>
</feature>
<dbReference type="AlphaFoldDB" id="A0A921LJY1"/>
<gene>
    <name evidence="2" type="ORF">K8V07_16175</name>
</gene>
<evidence type="ECO:0000313" key="2">
    <source>
        <dbReference type="EMBL" id="HJG13449.1"/>
    </source>
</evidence>
<sequence>MEIIHLSIELTLDLIALIIGIILIIRAKDNYPKLYWGIIATSIGIMFSWENIGWLTIVTDTPEYN</sequence>
<proteinExistence type="predicted"/>
<keyword evidence="1" id="KW-0812">Transmembrane</keyword>